<evidence type="ECO:0000259" key="2">
    <source>
        <dbReference type="Pfam" id="PF00534"/>
    </source>
</evidence>
<feature type="domain" description="Glycosyl transferase family 1" evidence="2">
    <location>
        <begin position="200"/>
        <end position="281"/>
    </location>
</feature>
<dbReference type="AlphaFoldDB" id="A0A2W7NLZ7"/>
<gene>
    <name evidence="3" type="ORF">LX81_00827</name>
</gene>
<sequence length="328" mass="37653">MADLLIEAGHEAHPLFPFPDHVYAYYDGKARPFHDPRLERFDRQVSRRRRLDHAWRIVRRAVSRGKVRHPKIDLRPSDIVVVPEYQYPELADIYGPERCVLLAQDVMGFARAFLRDTSRERPCFDQFGAIVTTSEASHRGVRELTGIDTLRVTLSISQKKFRFVEDKRLQIAVMPRKHAFQSQIVLNALRRDPDLSDVRIVVLQNMPEQDLLKGFGESLIFLSFSHQEGFGLPPAEAMATGAIVIGYQGVGGSEYFDETTGFPIDADDISAMIGRTREIVRAYRSDPQPLDELRRRASRRILSTYTVERFRETTLQVFEEVANHRSPS</sequence>
<accession>A0A2W7NLZ7</accession>
<reference evidence="3 4" key="1">
    <citation type="submission" date="2018-06" db="EMBL/GenBank/DDBJ databases">
        <title>Genomic Encyclopedia of Archaeal and Bacterial Type Strains, Phase II (KMG-II): from individual species to whole genera.</title>
        <authorList>
            <person name="Goeker M."/>
        </authorList>
    </citation>
    <scope>NUCLEOTIDE SEQUENCE [LARGE SCALE GENOMIC DNA]</scope>
    <source>
        <strain evidence="3 4">DSM 22009</strain>
    </source>
</reference>
<keyword evidence="4" id="KW-1185">Reference proteome</keyword>
<dbReference type="PANTHER" id="PTHR46401">
    <property type="entry name" value="GLYCOSYLTRANSFERASE WBBK-RELATED"/>
    <property type="match status" value="1"/>
</dbReference>
<keyword evidence="1 3" id="KW-0808">Transferase</keyword>
<proteinExistence type="predicted"/>
<dbReference type="RefSeq" id="WP_111535997.1">
    <property type="nucleotide sequence ID" value="NZ_QKZL01000002.1"/>
</dbReference>
<dbReference type="Gene3D" id="3.40.50.2000">
    <property type="entry name" value="Glycogen Phosphorylase B"/>
    <property type="match status" value="1"/>
</dbReference>
<evidence type="ECO:0000313" key="4">
    <source>
        <dbReference type="Proteomes" id="UP000248916"/>
    </source>
</evidence>
<dbReference type="GO" id="GO:0016757">
    <property type="term" value="F:glycosyltransferase activity"/>
    <property type="evidence" value="ECO:0007669"/>
    <property type="project" value="InterPro"/>
</dbReference>
<name>A0A2W7NLZ7_9RHOB</name>
<dbReference type="Pfam" id="PF00534">
    <property type="entry name" value="Glycos_transf_1"/>
    <property type="match status" value="1"/>
</dbReference>
<dbReference type="OrthoDB" id="9801609at2"/>
<protein>
    <submittedName>
        <fullName evidence="3">Glycosyl transferase family 1</fullName>
    </submittedName>
</protein>
<dbReference type="InterPro" id="IPR001296">
    <property type="entry name" value="Glyco_trans_1"/>
</dbReference>
<dbReference type="SUPFAM" id="SSF53756">
    <property type="entry name" value="UDP-Glycosyltransferase/glycogen phosphorylase"/>
    <property type="match status" value="1"/>
</dbReference>
<dbReference type="Proteomes" id="UP000248916">
    <property type="component" value="Unassembled WGS sequence"/>
</dbReference>
<dbReference type="GO" id="GO:0009103">
    <property type="term" value="P:lipopolysaccharide biosynthetic process"/>
    <property type="evidence" value="ECO:0007669"/>
    <property type="project" value="TreeGrafter"/>
</dbReference>
<dbReference type="PANTHER" id="PTHR46401:SF2">
    <property type="entry name" value="GLYCOSYLTRANSFERASE WBBK-RELATED"/>
    <property type="match status" value="1"/>
</dbReference>
<comment type="caution">
    <text evidence="3">The sequence shown here is derived from an EMBL/GenBank/DDBJ whole genome shotgun (WGS) entry which is preliminary data.</text>
</comment>
<dbReference type="EMBL" id="QKZL01000002">
    <property type="protein sequence ID" value="PZX19127.1"/>
    <property type="molecule type" value="Genomic_DNA"/>
</dbReference>
<evidence type="ECO:0000256" key="1">
    <source>
        <dbReference type="ARBA" id="ARBA00022679"/>
    </source>
</evidence>
<organism evidence="3 4">
    <name type="scientific">Palleronia aestuarii</name>
    <dbReference type="NCBI Taxonomy" id="568105"/>
    <lineage>
        <taxon>Bacteria</taxon>
        <taxon>Pseudomonadati</taxon>
        <taxon>Pseudomonadota</taxon>
        <taxon>Alphaproteobacteria</taxon>
        <taxon>Rhodobacterales</taxon>
        <taxon>Roseobacteraceae</taxon>
        <taxon>Palleronia</taxon>
    </lineage>
</organism>
<evidence type="ECO:0000313" key="3">
    <source>
        <dbReference type="EMBL" id="PZX19127.1"/>
    </source>
</evidence>